<dbReference type="Proteomes" id="UP000436088">
    <property type="component" value="Unassembled WGS sequence"/>
</dbReference>
<name>A0A6A2ZLQ5_HIBSY</name>
<keyword evidence="1" id="KW-0472">Membrane</keyword>
<sequence length="118" mass="13037">MLTTVLRWVVVIFFLCFLLSVRYLFVALSGLLVAVSVLLLLFLLSHVLPPSSFILQCSTWGDDEAFLEASMGWRGTDGGVAAAEASTWRWRLSRGDGWPSGILEAAGAHWKRRLGARV</sequence>
<feature type="transmembrane region" description="Helical" evidence="1">
    <location>
        <begin position="30"/>
        <end position="48"/>
    </location>
</feature>
<reference evidence="2" key="1">
    <citation type="submission" date="2019-09" db="EMBL/GenBank/DDBJ databases">
        <title>Draft genome information of white flower Hibiscus syriacus.</title>
        <authorList>
            <person name="Kim Y.-M."/>
        </authorList>
    </citation>
    <scope>NUCLEOTIDE SEQUENCE [LARGE SCALE GENOMIC DNA]</scope>
    <source>
        <strain evidence="2">YM2019G1</strain>
    </source>
</reference>
<comment type="caution">
    <text evidence="2">The sequence shown here is derived from an EMBL/GenBank/DDBJ whole genome shotgun (WGS) entry which is preliminary data.</text>
</comment>
<dbReference type="AlphaFoldDB" id="A0A6A2ZLQ5"/>
<accession>A0A6A2ZLQ5</accession>
<keyword evidence="1" id="KW-0812">Transmembrane</keyword>
<evidence type="ECO:0000256" key="1">
    <source>
        <dbReference type="SAM" id="Phobius"/>
    </source>
</evidence>
<organism evidence="2 3">
    <name type="scientific">Hibiscus syriacus</name>
    <name type="common">Rose of Sharon</name>
    <dbReference type="NCBI Taxonomy" id="106335"/>
    <lineage>
        <taxon>Eukaryota</taxon>
        <taxon>Viridiplantae</taxon>
        <taxon>Streptophyta</taxon>
        <taxon>Embryophyta</taxon>
        <taxon>Tracheophyta</taxon>
        <taxon>Spermatophyta</taxon>
        <taxon>Magnoliopsida</taxon>
        <taxon>eudicotyledons</taxon>
        <taxon>Gunneridae</taxon>
        <taxon>Pentapetalae</taxon>
        <taxon>rosids</taxon>
        <taxon>malvids</taxon>
        <taxon>Malvales</taxon>
        <taxon>Malvaceae</taxon>
        <taxon>Malvoideae</taxon>
        <taxon>Hibiscus</taxon>
    </lineage>
</organism>
<dbReference type="EMBL" id="VEPZ02001131">
    <property type="protein sequence ID" value="KAE8692630.1"/>
    <property type="molecule type" value="Genomic_DNA"/>
</dbReference>
<keyword evidence="3" id="KW-1185">Reference proteome</keyword>
<evidence type="ECO:0000313" key="3">
    <source>
        <dbReference type="Proteomes" id="UP000436088"/>
    </source>
</evidence>
<protein>
    <submittedName>
        <fullName evidence="2">Uncharacterized protein</fullName>
    </submittedName>
</protein>
<gene>
    <name evidence="2" type="ORF">F3Y22_tig00110831pilonHSYRG00257</name>
</gene>
<feature type="transmembrane region" description="Helical" evidence="1">
    <location>
        <begin position="6"/>
        <end position="25"/>
    </location>
</feature>
<keyword evidence="1" id="KW-1133">Transmembrane helix</keyword>
<evidence type="ECO:0000313" key="2">
    <source>
        <dbReference type="EMBL" id="KAE8692630.1"/>
    </source>
</evidence>
<proteinExistence type="predicted"/>